<organism evidence="9 10">
    <name type="scientific">Actinophytocola algeriensis</name>
    <dbReference type="NCBI Taxonomy" id="1768010"/>
    <lineage>
        <taxon>Bacteria</taxon>
        <taxon>Bacillati</taxon>
        <taxon>Actinomycetota</taxon>
        <taxon>Actinomycetes</taxon>
        <taxon>Pseudonocardiales</taxon>
        <taxon>Pseudonocardiaceae</taxon>
    </lineage>
</organism>
<evidence type="ECO:0000313" key="10">
    <source>
        <dbReference type="Proteomes" id="UP000520767"/>
    </source>
</evidence>
<dbReference type="Gene3D" id="2.40.10.10">
    <property type="entry name" value="Trypsin-like serine proteases"/>
    <property type="match status" value="1"/>
</dbReference>
<dbReference type="FunFam" id="2.40.10.10:FF:000068">
    <property type="entry name" value="transmembrane protease serine 2"/>
    <property type="match status" value="1"/>
</dbReference>
<dbReference type="SUPFAM" id="SSF50494">
    <property type="entry name" value="Trypsin-like serine proteases"/>
    <property type="match status" value="1"/>
</dbReference>
<evidence type="ECO:0000256" key="7">
    <source>
        <dbReference type="SAM" id="SignalP"/>
    </source>
</evidence>
<feature type="domain" description="Peptidase S1" evidence="8">
    <location>
        <begin position="37"/>
        <end position="259"/>
    </location>
</feature>
<dbReference type="FunFam" id="2.40.10.10:FF:000036">
    <property type="entry name" value="Trypsin beta"/>
    <property type="match status" value="1"/>
</dbReference>
<comment type="similarity">
    <text evidence="1">Belongs to the peptidase S1 family.</text>
</comment>
<comment type="caution">
    <text evidence="9">The sequence shown here is derived from an EMBL/GenBank/DDBJ whole genome shotgun (WGS) entry which is preliminary data.</text>
</comment>
<dbReference type="PANTHER" id="PTHR24276">
    <property type="entry name" value="POLYSERASE-RELATED"/>
    <property type="match status" value="1"/>
</dbReference>
<feature type="chain" id="PRO_5039151104" evidence="7">
    <location>
        <begin position="20"/>
        <end position="259"/>
    </location>
</feature>
<evidence type="ECO:0000256" key="6">
    <source>
        <dbReference type="RuleBase" id="RU363034"/>
    </source>
</evidence>
<dbReference type="EMBL" id="JACHJQ010000007">
    <property type="protein sequence ID" value="MBB4910472.1"/>
    <property type="molecule type" value="Genomic_DNA"/>
</dbReference>
<dbReference type="InterPro" id="IPR033116">
    <property type="entry name" value="TRYPSIN_SER"/>
</dbReference>
<dbReference type="PRINTS" id="PR00722">
    <property type="entry name" value="CHYMOTRYPSIN"/>
</dbReference>
<keyword evidence="2 6" id="KW-0645">Protease</keyword>
<protein>
    <submittedName>
        <fullName evidence="9">Secreted trypsin-like serine protease</fullName>
    </submittedName>
</protein>
<keyword evidence="5" id="KW-1015">Disulfide bond</keyword>
<dbReference type="GO" id="GO:0004252">
    <property type="term" value="F:serine-type endopeptidase activity"/>
    <property type="evidence" value="ECO:0007669"/>
    <property type="project" value="InterPro"/>
</dbReference>
<dbReference type="Proteomes" id="UP000520767">
    <property type="component" value="Unassembled WGS sequence"/>
</dbReference>
<feature type="signal peptide" evidence="7">
    <location>
        <begin position="1"/>
        <end position="19"/>
    </location>
</feature>
<evidence type="ECO:0000313" key="9">
    <source>
        <dbReference type="EMBL" id="MBB4910472.1"/>
    </source>
</evidence>
<keyword evidence="7" id="KW-0732">Signal</keyword>
<sequence length="259" mass="26936">MGATSRVTRLLLAAVLASAAVVAGLTQANADQENQQIVGGSRASIADHPYVVYLTTAEGFQFCGGTLVDDNKVITAAHCTAGKQPADVVVVAGREDKESGAGLASPVRQIWVHPEFTNVRSGNDVSVLTLTQRVQYAPLPLPSKDDADIYRAGQPGLVLGWGRVAADGQPSRYLLRAGVPIMADPDCTKSYPAYQPTTMVCAGLPQGGVDTCQGDSGGPLVVDGKLAGITSWGEGCAAPGKPGVYTRLAVYRDVLEDQV</sequence>
<accession>A0A7W7QBA9</accession>
<dbReference type="InterPro" id="IPR001314">
    <property type="entry name" value="Peptidase_S1A"/>
</dbReference>
<proteinExistence type="inferred from homology"/>
<gene>
    <name evidence="9" type="ORF">FHR82_006730</name>
</gene>
<reference evidence="9 10" key="1">
    <citation type="submission" date="2020-08" db="EMBL/GenBank/DDBJ databases">
        <title>Genomic Encyclopedia of Type Strains, Phase III (KMG-III): the genomes of soil and plant-associated and newly described type strains.</title>
        <authorList>
            <person name="Whitman W."/>
        </authorList>
    </citation>
    <scope>NUCLEOTIDE SEQUENCE [LARGE SCALE GENOMIC DNA]</scope>
    <source>
        <strain evidence="9 10">CECT 8960</strain>
    </source>
</reference>
<dbReference type="CDD" id="cd00190">
    <property type="entry name" value="Tryp_SPc"/>
    <property type="match status" value="1"/>
</dbReference>
<evidence type="ECO:0000256" key="5">
    <source>
        <dbReference type="ARBA" id="ARBA00023157"/>
    </source>
</evidence>
<name>A0A7W7QBA9_9PSEU</name>
<dbReference type="InterPro" id="IPR001254">
    <property type="entry name" value="Trypsin_dom"/>
</dbReference>
<dbReference type="Pfam" id="PF00089">
    <property type="entry name" value="Trypsin"/>
    <property type="match status" value="1"/>
</dbReference>
<evidence type="ECO:0000256" key="3">
    <source>
        <dbReference type="ARBA" id="ARBA00022801"/>
    </source>
</evidence>
<dbReference type="PROSITE" id="PS50240">
    <property type="entry name" value="TRYPSIN_DOM"/>
    <property type="match status" value="1"/>
</dbReference>
<evidence type="ECO:0000256" key="4">
    <source>
        <dbReference type="ARBA" id="ARBA00022825"/>
    </source>
</evidence>
<dbReference type="RefSeq" id="WP_184814512.1">
    <property type="nucleotide sequence ID" value="NZ_JACHJQ010000007.1"/>
</dbReference>
<evidence type="ECO:0000256" key="2">
    <source>
        <dbReference type="ARBA" id="ARBA00022670"/>
    </source>
</evidence>
<dbReference type="PROSITE" id="PS00135">
    <property type="entry name" value="TRYPSIN_SER"/>
    <property type="match status" value="1"/>
</dbReference>
<dbReference type="PANTHER" id="PTHR24276:SF98">
    <property type="entry name" value="FI18310P1-RELATED"/>
    <property type="match status" value="1"/>
</dbReference>
<dbReference type="SMART" id="SM00020">
    <property type="entry name" value="Tryp_SPc"/>
    <property type="match status" value="1"/>
</dbReference>
<evidence type="ECO:0000259" key="8">
    <source>
        <dbReference type="PROSITE" id="PS50240"/>
    </source>
</evidence>
<keyword evidence="4 6" id="KW-0720">Serine protease</keyword>
<dbReference type="GO" id="GO:0006508">
    <property type="term" value="P:proteolysis"/>
    <property type="evidence" value="ECO:0007669"/>
    <property type="project" value="UniProtKB-KW"/>
</dbReference>
<dbReference type="InterPro" id="IPR050430">
    <property type="entry name" value="Peptidase_S1"/>
</dbReference>
<dbReference type="PROSITE" id="PS00134">
    <property type="entry name" value="TRYPSIN_HIS"/>
    <property type="match status" value="1"/>
</dbReference>
<evidence type="ECO:0000256" key="1">
    <source>
        <dbReference type="ARBA" id="ARBA00007664"/>
    </source>
</evidence>
<keyword evidence="10" id="KW-1185">Reference proteome</keyword>
<dbReference type="InterPro" id="IPR018114">
    <property type="entry name" value="TRYPSIN_HIS"/>
</dbReference>
<dbReference type="AlphaFoldDB" id="A0A7W7QBA9"/>
<dbReference type="InterPro" id="IPR043504">
    <property type="entry name" value="Peptidase_S1_PA_chymotrypsin"/>
</dbReference>
<keyword evidence="3 6" id="KW-0378">Hydrolase</keyword>
<dbReference type="InterPro" id="IPR009003">
    <property type="entry name" value="Peptidase_S1_PA"/>
</dbReference>